<comment type="cofactor">
    <cofactor evidence="2">
        <name>Mn(2+)</name>
        <dbReference type="ChEBI" id="CHEBI:29035"/>
    </cofactor>
</comment>
<dbReference type="InterPro" id="IPR000994">
    <property type="entry name" value="Pept_M24"/>
</dbReference>
<keyword evidence="14" id="KW-1185">Reference proteome</keyword>
<dbReference type="Pfam" id="PF00557">
    <property type="entry name" value="Peptidase_M24"/>
    <property type="match status" value="1"/>
</dbReference>
<dbReference type="InterPro" id="IPR036005">
    <property type="entry name" value="Creatinase/aminopeptidase-like"/>
</dbReference>
<dbReference type="InterPro" id="IPR001131">
    <property type="entry name" value="Peptidase_M24B_aminopep-P_CS"/>
</dbReference>
<reference evidence="13 14" key="1">
    <citation type="journal article" date="2023" name="Microbiol. Resour. Announc.">
        <title>Complete Genome Sequence of Imperialibacter roseus strain P4T.</title>
        <authorList>
            <person name="Tizabi D.R."/>
            <person name="Bachvaroff T."/>
            <person name="Hill R.T."/>
        </authorList>
    </citation>
    <scope>NUCLEOTIDE SEQUENCE [LARGE SCALE GENOMIC DNA]</scope>
    <source>
        <strain evidence="13 14">P4T</strain>
    </source>
</reference>
<dbReference type="Gene3D" id="3.90.230.10">
    <property type="entry name" value="Creatinase/methionine aminopeptidase superfamily"/>
    <property type="match status" value="1"/>
</dbReference>
<organism evidence="13 14">
    <name type="scientific">Imperialibacter roseus</name>
    <dbReference type="NCBI Taxonomy" id="1324217"/>
    <lineage>
        <taxon>Bacteria</taxon>
        <taxon>Pseudomonadati</taxon>
        <taxon>Bacteroidota</taxon>
        <taxon>Cytophagia</taxon>
        <taxon>Cytophagales</taxon>
        <taxon>Flammeovirgaceae</taxon>
        <taxon>Imperialibacter</taxon>
    </lineage>
</organism>
<proteinExistence type="inferred from homology"/>
<evidence type="ECO:0000256" key="10">
    <source>
        <dbReference type="RuleBase" id="RU000590"/>
    </source>
</evidence>
<dbReference type="RefSeq" id="WP_317488779.1">
    <property type="nucleotide sequence ID" value="NZ_CP136051.1"/>
</dbReference>
<dbReference type="SMART" id="SM01011">
    <property type="entry name" value="AMP_N"/>
    <property type="match status" value="1"/>
</dbReference>
<dbReference type="CDD" id="cd01087">
    <property type="entry name" value="Prolidase"/>
    <property type="match status" value="1"/>
</dbReference>
<dbReference type="SUPFAM" id="SSF53092">
    <property type="entry name" value="Creatinase/prolidase N-terminal domain"/>
    <property type="match status" value="1"/>
</dbReference>
<evidence type="ECO:0000256" key="8">
    <source>
        <dbReference type="ARBA" id="ARBA00023049"/>
    </source>
</evidence>
<evidence type="ECO:0000256" key="7">
    <source>
        <dbReference type="ARBA" id="ARBA00022801"/>
    </source>
</evidence>
<dbReference type="InterPro" id="IPR007865">
    <property type="entry name" value="Aminopep_P_N"/>
</dbReference>
<evidence type="ECO:0000256" key="2">
    <source>
        <dbReference type="ARBA" id="ARBA00001936"/>
    </source>
</evidence>
<gene>
    <name evidence="13" type="ORF">RT717_23470</name>
</gene>
<evidence type="ECO:0000313" key="14">
    <source>
        <dbReference type="Proteomes" id="UP001302349"/>
    </source>
</evidence>
<feature type="signal peptide" evidence="11">
    <location>
        <begin position="1"/>
        <end position="21"/>
    </location>
</feature>
<dbReference type="Proteomes" id="UP001302349">
    <property type="component" value="Chromosome"/>
</dbReference>
<evidence type="ECO:0000256" key="6">
    <source>
        <dbReference type="ARBA" id="ARBA00022723"/>
    </source>
</evidence>
<feature type="domain" description="Aminopeptidase P N-terminal" evidence="12">
    <location>
        <begin position="28"/>
        <end position="176"/>
    </location>
</feature>
<dbReference type="EMBL" id="CP136051">
    <property type="protein sequence ID" value="WOK06040.1"/>
    <property type="molecule type" value="Genomic_DNA"/>
</dbReference>
<protein>
    <recommendedName>
        <fullName evidence="4">Xaa-Pro aminopeptidase</fullName>
        <ecNumber evidence="4">3.4.11.9</ecNumber>
    </recommendedName>
</protein>
<accession>A0ABZ0IPX1</accession>
<sequence length="538" mass="61502">MKKLSMYLFFFLAIFSGQLLAQYPTDYLGKDFHKERRQALREKMPPNSVAVMFANPVRNRANDVEYVYHQDPDFYYLTGYQEPHSLVLIFKEKQKDSQGNTFSEVLFTQQRQARKEMYNGARLGVEGAKRELGFEAAYDATEFKNFNMDFSVFDKIMFLNLPSDVRDAPGDEADLYSLLLQFKNKVDYPVDFNADKYKMYDYVKSEEFLKNPQAAQILRQLVNSFPDFASNDQIKAVLEAKSPEQRKLMIEKLPEPRQKLDGSSLEKYMTDLREVKSAEEIALLRMAVDVSCVAQAEVYKAMRPGMSESEVQGIHEFVFKKYGAEDLGYPSIVGAGNNGCTLHYISNNKMDIKSDLVLMDLGAQYRGYTADITRTIPASGKFTKEQRAIYELVLKAQEAAFARSKPGNKISDNTLVCRQVINQGLAELGIIESVDAPHNYFPHGVSHHIGLDVHDRGNYQEFKENMVLTVEPGIYIPEGSPCDKRWWGIAVRIEDDILITKDGYELLSTRAPRTPDEIEKLMAEESIFSNYKLPDLKK</sequence>
<evidence type="ECO:0000256" key="4">
    <source>
        <dbReference type="ARBA" id="ARBA00012574"/>
    </source>
</evidence>
<evidence type="ECO:0000259" key="12">
    <source>
        <dbReference type="SMART" id="SM01011"/>
    </source>
</evidence>
<dbReference type="GO" id="GO:0004177">
    <property type="term" value="F:aminopeptidase activity"/>
    <property type="evidence" value="ECO:0007669"/>
    <property type="project" value="UniProtKB-KW"/>
</dbReference>
<dbReference type="PANTHER" id="PTHR43226:SF4">
    <property type="entry name" value="XAA-PRO AMINOPEPTIDASE 3"/>
    <property type="match status" value="1"/>
</dbReference>
<dbReference type="PANTHER" id="PTHR43226">
    <property type="entry name" value="XAA-PRO AMINOPEPTIDASE 3"/>
    <property type="match status" value="1"/>
</dbReference>
<evidence type="ECO:0000256" key="11">
    <source>
        <dbReference type="SAM" id="SignalP"/>
    </source>
</evidence>
<evidence type="ECO:0000256" key="9">
    <source>
        <dbReference type="ARBA" id="ARBA00023211"/>
    </source>
</evidence>
<evidence type="ECO:0000256" key="1">
    <source>
        <dbReference type="ARBA" id="ARBA00001424"/>
    </source>
</evidence>
<keyword evidence="8" id="KW-0482">Metalloprotease</keyword>
<dbReference type="InterPro" id="IPR029149">
    <property type="entry name" value="Creatin/AminoP/Spt16_N"/>
</dbReference>
<feature type="chain" id="PRO_5046645175" description="Xaa-Pro aminopeptidase" evidence="11">
    <location>
        <begin position="22"/>
        <end position="538"/>
    </location>
</feature>
<dbReference type="EC" id="3.4.11.9" evidence="4"/>
<comment type="catalytic activity">
    <reaction evidence="1">
        <text>Release of any N-terminal amino acid, including proline, that is linked to proline, even from a dipeptide or tripeptide.</text>
        <dbReference type="EC" id="3.4.11.9"/>
    </reaction>
</comment>
<dbReference type="Pfam" id="PF05195">
    <property type="entry name" value="AMP_N"/>
    <property type="match status" value="1"/>
</dbReference>
<keyword evidence="13" id="KW-0031">Aminopeptidase</keyword>
<dbReference type="PROSITE" id="PS00491">
    <property type="entry name" value="PROLINE_PEPTIDASE"/>
    <property type="match status" value="1"/>
</dbReference>
<name>A0ABZ0IPX1_9BACT</name>
<evidence type="ECO:0000313" key="13">
    <source>
        <dbReference type="EMBL" id="WOK06040.1"/>
    </source>
</evidence>
<evidence type="ECO:0000256" key="5">
    <source>
        <dbReference type="ARBA" id="ARBA00022670"/>
    </source>
</evidence>
<dbReference type="InterPro" id="IPR052433">
    <property type="entry name" value="X-Pro_dipept-like"/>
</dbReference>
<evidence type="ECO:0000256" key="3">
    <source>
        <dbReference type="ARBA" id="ARBA00008766"/>
    </source>
</evidence>
<dbReference type="Gene3D" id="3.40.350.10">
    <property type="entry name" value="Creatinase/prolidase N-terminal domain"/>
    <property type="match status" value="1"/>
</dbReference>
<comment type="similarity">
    <text evidence="3 10">Belongs to the peptidase M24B family.</text>
</comment>
<keyword evidence="5" id="KW-0645">Protease</keyword>
<keyword evidence="11" id="KW-0732">Signal</keyword>
<keyword evidence="6 10" id="KW-0479">Metal-binding</keyword>
<keyword evidence="9" id="KW-0464">Manganese</keyword>
<dbReference type="SUPFAM" id="SSF55920">
    <property type="entry name" value="Creatinase/aminopeptidase"/>
    <property type="match status" value="1"/>
</dbReference>
<keyword evidence="7" id="KW-0378">Hydrolase</keyword>